<evidence type="ECO:0000313" key="2">
    <source>
        <dbReference type="EMBL" id="CAF1650628.1"/>
    </source>
</evidence>
<name>A0A816EIH9_9BILA</name>
<sequence>MFLRDKTSSLNEDFAFNTAIITQTSATGASLKKLYVHRNTRILDLEKGYKEQKLTLNEYHGRSMKLTGIKNY</sequence>
<dbReference type="Proteomes" id="UP000681722">
    <property type="component" value="Unassembled WGS sequence"/>
</dbReference>
<dbReference type="AlphaFoldDB" id="A0A816EIH9"/>
<evidence type="ECO:0000313" key="1">
    <source>
        <dbReference type="EMBL" id="CAF1635320.1"/>
    </source>
</evidence>
<dbReference type="Proteomes" id="UP000682733">
    <property type="component" value="Unassembled WGS sequence"/>
</dbReference>
<accession>A0A816EIH9</accession>
<proteinExistence type="predicted"/>
<dbReference type="Proteomes" id="UP000663829">
    <property type="component" value="Unassembled WGS sequence"/>
</dbReference>
<keyword evidence="5" id="KW-1185">Reference proteome</keyword>
<dbReference type="EMBL" id="CAJOBA010086496">
    <property type="protein sequence ID" value="CAF4465781.1"/>
    <property type="molecule type" value="Genomic_DNA"/>
</dbReference>
<evidence type="ECO:0000313" key="4">
    <source>
        <dbReference type="EMBL" id="CAF4578405.1"/>
    </source>
</evidence>
<evidence type="ECO:0000313" key="5">
    <source>
        <dbReference type="Proteomes" id="UP000663829"/>
    </source>
</evidence>
<reference evidence="2" key="1">
    <citation type="submission" date="2021-02" db="EMBL/GenBank/DDBJ databases">
        <authorList>
            <person name="Nowell W R."/>
        </authorList>
    </citation>
    <scope>NUCLEOTIDE SEQUENCE</scope>
</reference>
<dbReference type="Proteomes" id="UP000677228">
    <property type="component" value="Unassembled WGS sequence"/>
</dbReference>
<protein>
    <submittedName>
        <fullName evidence="2">Uncharacterized protein</fullName>
    </submittedName>
</protein>
<dbReference type="EMBL" id="CAJNOQ010051307">
    <property type="protein sequence ID" value="CAF1650628.1"/>
    <property type="molecule type" value="Genomic_DNA"/>
</dbReference>
<dbReference type="EMBL" id="CAJOBC010121962">
    <property type="protein sequence ID" value="CAF4578405.1"/>
    <property type="molecule type" value="Genomic_DNA"/>
</dbReference>
<comment type="caution">
    <text evidence="2">The sequence shown here is derived from an EMBL/GenBank/DDBJ whole genome shotgun (WGS) entry which is preliminary data.</text>
</comment>
<evidence type="ECO:0000313" key="3">
    <source>
        <dbReference type="EMBL" id="CAF4465781.1"/>
    </source>
</evidence>
<organism evidence="2 5">
    <name type="scientific">Didymodactylos carnosus</name>
    <dbReference type="NCBI Taxonomy" id="1234261"/>
    <lineage>
        <taxon>Eukaryota</taxon>
        <taxon>Metazoa</taxon>
        <taxon>Spiralia</taxon>
        <taxon>Gnathifera</taxon>
        <taxon>Rotifera</taxon>
        <taxon>Eurotatoria</taxon>
        <taxon>Bdelloidea</taxon>
        <taxon>Philodinida</taxon>
        <taxon>Philodinidae</taxon>
        <taxon>Didymodactylos</taxon>
    </lineage>
</organism>
<gene>
    <name evidence="2" type="ORF">GPM918_LOCUS45496</name>
    <name evidence="1" type="ORF">OVA965_LOCUS43964</name>
    <name evidence="4" type="ORF">SRO942_LOCUS48043</name>
    <name evidence="3" type="ORF">TMI583_LOCUS46463</name>
</gene>
<dbReference type="EMBL" id="CAJNOK010060352">
    <property type="protein sequence ID" value="CAF1635320.1"/>
    <property type="molecule type" value="Genomic_DNA"/>
</dbReference>